<comment type="caution">
    <text evidence="12">The sequence shown here is derived from an EMBL/GenBank/DDBJ whole genome shotgun (WGS) entry which is preliminary data.</text>
</comment>
<dbReference type="InterPro" id="IPR027304">
    <property type="entry name" value="Trigger_fact/SurA_dom_sf"/>
</dbReference>
<evidence type="ECO:0000256" key="5">
    <source>
        <dbReference type="ARBA" id="ARBA00016902"/>
    </source>
</evidence>
<dbReference type="GO" id="GO:0015031">
    <property type="term" value="P:protein transport"/>
    <property type="evidence" value="ECO:0007669"/>
    <property type="project" value="InterPro"/>
</dbReference>
<dbReference type="Gene3D" id="3.30.70.1050">
    <property type="entry name" value="Trigger factor ribosome-binding domain"/>
    <property type="match status" value="1"/>
</dbReference>
<name>A0A1F7XYD2_9BACT</name>
<dbReference type="GO" id="GO:0005737">
    <property type="term" value="C:cytoplasm"/>
    <property type="evidence" value="ECO:0007669"/>
    <property type="project" value="UniProtKB-SubCell"/>
</dbReference>
<evidence type="ECO:0000256" key="9">
    <source>
        <dbReference type="ARBA" id="ARBA00029986"/>
    </source>
</evidence>
<dbReference type="InterPro" id="IPR037041">
    <property type="entry name" value="Trigger_fac_C_sf"/>
</dbReference>
<feature type="domain" description="Trigger factor ribosome-binding bacterial" evidence="10">
    <location>
        <begin position="23"/>
        <end position="135"/>
    </location>
</feature>
<dbReference type="InterPro" id="IPR005215">
    <property type="entry name" value="Trig_fac"/>
</dbReference>
<reference evidence="12 13" key="1">
    <citation type="journal article" date="2016" name="Nat. Commun.">
        <title>Thousands of microbial genomes shed light on interconnected biogeochemical processes in an aquifer system.</title>
        <authorList>
            <person name="Anantharaman K."/>
            <person name="Brown C.T."/>
            <person name="Hug L.A."/>
            <person name="Sharon I."/>
            <person name="Castelle C.J."/>
            <person name="Probst A.J."/>
            <person name="Thomas B.C."/>
            <person name="Singh A."/>
            <person name="Wilkins M.J."/>
            <person name="Karaoz U."/>
            <person name="Brodie E.L."/>
            <person name="Williams K.H."/>
            <person name="Hubbard S.S."/>
            <person name="Banfield J.F."/>
        </authorList>
    </citation>
    <scope>NUCLEOTIDE SEQUENCE [LARGE SCALE GENOMIC DNA]</scope>
</reference>
<accession>A0A1F7XYD2</accession>
<dbReference type="Pfam" id="PF05698">
    <property type="entry name" value="Trigger_C"/>
    <property type="match status" value="1"/>
</dbReference>
<dbReference type="AlphaFoldDB" id="A0A1F7XYD2"/>
<gene>
    <name evidence="12" type="ORF">A2863_02440</name>
</gene>
<dbReference type="GO" id="GO:0044183">
    <property type="term" value="F:protein folding chaperone"/>
    <property type="evidence" value="ECO:0007669"/>
    <property type="project" value="TreeGrafter"/>
</dbReference>
<dbReference type="EC" id="5.2.1.8" evidence="4"/>
<dbReference type="PANTHER" id="PTHR30560:SF3">
    <property type="entry name" value="TRIGGER FACTOR-LIKE PROTEIN TIG, CHLOROPLASTIC"/>
    <property type="match status" value="1"/>
</dbReference>
<dbReference type="InterPro" id="IPR036611">
    <property type="entry name" value="Trigger_fac_ribosome-bd_sf"/>
</dbReference>
<evidence type="ECO:0000313" key="12">
    <source>
        <dbReference type="EMBL" id="OGM20033.1"/>
    </source>
</evidence>
<dbReference type="GO" id="GO:0003755">
    <property type="term" value="F:peptidyl-prolyl cis-trans isomerase activity"/>
    <property type="evidence" value="ECO:0007669"/>
    <property type="project" value="UniProtKB-KW"/>
</dbReference>
<dbReference type="Pfam" id="PF05697">
    <property type="entry name" value="Trigger_N"/>
    <property type="match status" value="1"/>
</dbReference>
<evidence type="ECO:0000256" key="4">
    <source>
        <dbReference type="ARBA" id="ARBA00013194"/>
    </source>
</evidence>
<dbReference type="GO" id="GO:0043335">
    <property type="term" value="P:protein unfolding"/>
    <property type="evidence" value="ECO:0007669"/>
    <property type="project" value="TreeGrafter"/>
</dbReference>
<keyword evidence="7" id="KW-0143">Chaperone</keyword>
<comment type="similarity">
    <text evidence="3">Belongs to the FKBP-type PPIase family. Tig subfamily.</text>
</comment>
<keyword evidence="6" id="KW-0697">Rotamase</keyword>
<dbReference type="InterPro" id="IPR008880">
    <property type="entry name" value="Trigger_fac_C"/>
</dbReference>
<evidence type="ECO:0000256" key="3">
    <source>
        <dbReference type="ARBA" id="ARBA00005464"/>
    </source>
</evidence>
<dbReference type="InterPro" id="IPR008881">
    <property type="entry name" value="Trigger_fac_ribosome-bd_bac"/>
</dbReference>
<dbReference type="Proteomes" id="UP000178750">
    <property type="component" value="Unassembled WGS sequence"/>
</dbReference>
<keyword evidence="8" id="KW-0413">Isomerase</keyword>
<protein>
    <recommendedName>
        <fullName evidence="5">Trigger factor</fullName>
        <ecNumber evidence="4">5.2.1.8</ecNumber>
    </recommendedName>
    <alternativeName>
        <fullName evidence="9">PPIase</fullName>
    </alternativeName>
</protein>
<evidence type="ECO:0000256" key="8">
    <source>
        <dbReference type="ARBA" id="ARBA00023235"/>
    </source>
</evidence>
<comment type="subcellular location">
    <subcellularLocation>
        <location evidence="2">Cytoplasm</location>
    </subcellularLocation>
</comment>
<sequence>MPANKLSNNEKAKDAVIARSDDGTIQITFTVPFTDIEKARNDAANQLGKDIVVPGFRKGNAPIQKVLESIPENTLLEKSLSLILPNLLSEAIKKHNLKPAIYPKFELLKTNEGEDWQIRAVTCEILPIELGDYKKEITGLARTKSIWTPQKGKKDEKESHKEMSRAEKEQEVIKVLINTVKVKIAKVLIDEEVNSRLSKLLERIEKLGLNLEGYLASIGKTAQSLRSEYEAQSQSALALDLILTEIAKIEKIQVGKNDVDEAISASKADPGLAKELDTPERRQFIEVILKRRKVLDNLISLT</sequence>
<dbReference type="Gene3D" id="1.10.3120.10">
    <property type="entry name" value="Trigger factor, C-terminal domain"/>
    <property type="match status" value="1"/>
</dbReference>
<comment type="catalytic activity">
    <reaction evidence="1">
        <text>[protein]-peptidylproline (omega=180) = [protein]-peptidylproline (omega=0)</text>
        <dbReference type="Rhea" id="RHEA:16237"/>
        <dbReference type="Rhea" id="RHEA-COMP:10747"/>
        <dbReference type="Rhea" id="RHEA-COMP:10748"/>
        <dbReference type="ChEBI" id="CHEBI:83833"/>
        <dbReference type="ChEBI" id="CHEBI:83834"/>
        <dbReference type="EC" id="5.2.1.8"/>
    </reaction>
</comment>
<evidence type="ECO:0000256" key="1">
    <source>
        <dbReference type="ARBA" id="ARBA00000971"/>
    </source>
</evidence>
<dbReference type="GO" id="GO:0051083">
    <property type="term" value="P:'de novo' cotranslational protein folding"/>
    <property type="evidence" value="ECO:0007669"/>
    <property type="project" value="TreeGrafter"/>
</dbReference>
<evidence type="ECO:0000256" key="2">
    <source>
        <dbReference type="ARBA" id="ARBA00004496"/>
    </source>
</evidence>
<dbReference type="PANTHER" id="PTHR30560">
    <property type="entry name" value="TRIGGER FACTOR CHAPERONE AND PEPTIDYL-PROLYL CIS/TRANS ISOMERASE"/>
    <property type="match status" value="1"/>
</dbReference>
<dbReference type="EMBL" id="MGGF01000074">
    <property type="protein sequence ID" value="OGM20033.1"/>
    <property type="molecule type" value="Genomic_DNA"/>
</dbReference>
<organism evidence="12 13">
    <name type="scientific">Candidatus Woesebacteria bacterium RIFCSPHIGHO2_01_FULL_38_9b</name>
    <dbReference type="NCBI Taxonomy" id="1802493"/>
    <lineage>
        <taxon>Bacteria</taxon>
        <taxon>Candidatus Woeseibacteriota</taxon>
    </lineage>
</organism>
<proteinExistence type="inferred from homology"/>
<dbReference type="SUPFAM" id="SSF102735">
    <property type="entry name" value="Trigger factor ribosome-binding domain"/>
    <property type="match status" value="1"/>
</dbReference>
<evidence type="ECO:0000256" key="6">
    <source>
        <dbReference type="ARBA" id="ARBA00023110"/>
    </source>
</evidence>
<evidence type="ECO:0000256" key="7">
    <source>
        <dbReference type="ARBA" id="ARBA00023186"/>
    </source>
</evidence>
<feature type="domain" description="Trigger factor C-terminal" evidence="11">
    <location>
        <begin position="154"/>
        <end position="299"/>
    </location>
</feature>
<evidence type="ECO:0000313" key="13">
    <source>
        <dbReference type="Proteomes" id="UP000178750"/>
    </source>
</evidence>
<dbReference type="GO" id="GO:0043022">
    <property type="term" value="F:ribosome binding"/>
    <property type="evidence" value="ECO:0007669"/>
    <property type="project" value="TreeGrafter"/>
</dbReference>
<dbReference type="SUPFAM" id="SSF109998">
    <property type="entry name" value="Triger factor/SurA peptide-binding domain-like"/>
    <property type="match status" value="1"/>
</dbReference>
<evidence type="ECO:0000259" key="11">
    <source>
        <dbReference type="Pfam" id="PF05698"/>
    </source>
</evidence>
<evidence type="ECO:0000259" key="10">
    <source>
        <dbReference type="Pfam" id="PF05697"/>
    </source>
</evidence>